<organism evidence="1 2">
    <name type="scientific">Polynucleobacter brandtiae</name>
    <dbReference type="NCBI Taxonomy" id="1938816"/>
    <lineage>
        <taxon>Bacteria</taxon>
        <taxon>Pseudomonadati</taxon>
        <taxon>Pseudomonadota</taxon>
        <taxon>Betaproteobacteria</taxon>
        <taxon>Burkholderiales</taxon>
        <taxon>Burkholderiaceae</taxon>
        <taxon>Polynucleobacter</taxon>
    </lineage>
</organism>
<keyword evidence="2" id="KW-1185">Reference proteome</keyword>
<sequence>MTISVEKLVLDNTFVLADVQFLDRQSIDPLGRVFSFCGEFYRAINDGYVQHVLEMFSSGLIGHLQDANLIPITVVTDFRLPGYGLILKHETISPEIYPSEWTFSMLYQAALCVLEAAKIAAIYGYNMKDCHTQNILFKGCIPVYVDLGSFYKSEPGAVGWAPQESFLEAYIYPLTLMSKGNYWIGNLCLTTLYPLDRLKYTLIRFPLATLIPHTLISKYALLVGNFRKISQLSFSRLSAIKNPKLRTFISVFKPIVNWMSRSILNCLEINFRKLKRISAPKVISQWSTYYDSAEIASERFSHLIDSINLRCPDALSLVDIAGNQGSLINLLILKTKLKSYICLDIDDGAIERGFNSARLTLNAKKISFACFDFMSPMGYLSDKSPYVRYAADITVCMALTHHLLLTQGFSAEQVVERVGAVCKKYLFVEFMPLGLVGQNNLVPDPGLPSNYTLETFTAALERNFKIIEIIEEEANRTLIFAIRK</sequence>
<reference evidence="1 2" key="1">
    <citation type="submission" date="2017-11" db="EMBL/GenBank/DDBJ databases">
        <title>Genomic Encyclopedia of Type Strains, Phase III (KMG-III): the genomes of soil and plant-associated and newly described type strains.</title>
        <authorList>
            <person name="Whitman W."/>
        </authorList>
    </citation>
    <scope>NUCLEOTIDE SEQUENCE [LARGE SCALE GENOMIC DNA]</scope>
    <source>
        <strain evidence="1 2">UB-Domo-W1</strain>
    </source>
</reference>
<dbReference type="SUPFAM" id="SSF53335">
    <property type="entry name" value="S-adenosyl-L-methionine-dependent methyltransferases"/>
    <property type="match status" value="1"/>
</dbReference>
<dbReference type="InterPro" id="IPR029063">
    <property type="entry name" value="SAM-dependent_MTases_sf"/>
</dbReference>
<evidence type="ECO:0000313" key="1">
    <source>
        <dbReference type="EMBL" id="PJI77155.1"/>
    </source>
</evidence>
<comment type="caution">
    <text evidence="1">The sequence shown here is derived from an EMBL/GenBank/DDBJ whole genome shotgun (WGS) entry which is preliminary data.</text>
</comment>
<dbReference type="OrthoDB" id="9765084at2"/>
<protein>
    <recommendedName>
        <fullName evidence="3">Class I SAM-dependent methyltransferase</fullName>
    </recommendedName>
</protein>
<name>A0A2M8VJH8_9BURK</name>
<evidence type="ECO:0008006" key="3">
    <source>
        <dbReference type="Google" id="ProtNLM"/>
    </source>
</evidence>
<evidence type="ECO:0000313" key="2">
    <source>
        <dbReference type="Proteomes" id="UP000229366"/>
    </source>
</evidence>
<proteinExistence type="predicted"/>
<gene>
    <name evidence="1" type="ORF">B0G85_1758</name>
</gene>
<dbReference type="Gene3D" id="3.40.50.150">
    <property type="entry name" value="Vaccinia Virus protein VP39"/>
    <property type="match status" value="1"/>
</dbReference>
<dbReference type="EMBL" id="PGTX01000004">
    <property type="protein sequence ID" value="PJI77155.1"/>
    <property type="molecule type" value="Genomic_DNA"/>
</dbReference>
<dbReference type="AlphaFoldDB" id="A0A2M8VJH8"/>
<dbReference type="RefSeq" id="WP_100380063.1">
    <property type="nucleotide sequence ID" value="NZ_CBCSBW010000005.1"/>
</dbReference>
<dbReference type="Proteomes" id="UP000229366">
    <property type="component" value="Unassembled WGS sequence"/>
</dbReference>
<accession>A0A2M8VJH8</accession>